<name>A0A146G0W9_ASPKA</name>
<dbReference type="AlphaFoldDB" id="A0A146G0W9"/>
<protein>
    <submittedName>
        <fullName evidence="1">Sister chromatid cohesion protein Mis4</fullName>
    </submittedName>
</protein>
<gene>
    <name evidence="1" type="ORF">RIB2604_03500780</name>
</gene>
<evidence type="ECO:0000313" key="2">
    <source>
        <dbReference type="Proteomes" id="UP000075230"/>
    </source>
</evidence>
<accession>A0A146G0W9</accession>
<reference evidence="2" key="2">
    <citation type="submission" date="2016-02" db="EMBL/GenBank/DDBJ databases">
        <title>Genome sequencing of Aspergillus luchuensis NBRC 4314.</title>
        <authorList>
            <person name="Yamada O."/>
        </authorList>
    </citation>
    <scope>NUCLEOTIDE SEQUENCE [LARGE SCALE GENOMIC DNA]</scope>
    <source>
        <strain evidence="2">RIB 2604</strain>
    </source>
</reference>
<dbReference type="Proteomes" id="UP000075230">
    <property type="component" value="Unassembled WGS sequence"/>
</dbReference>
<evidence type="ECO:0000313" key="1">
    <source>
        <dbReference type="EMBL" id="GAT30521.1"/>
    </source>
</evidence>
<reference evidence="1 2" key="1">
    <citation type="journal article" date="2016" name="DNA Res.">
        <title>Genome sequence of Aspergillus luchuensis NBRC 4314.</title>
        <authorList>
            <person name="Yamada O."/>
            <person name="Machida M."/>
            <person name="Hosoyama A."/>
            <person name="Goto M."/>
            <person name="Takahashi T."/>
            <person name="Futagami T."/>
            <person name="Yamagata Y."/>
            <person name="Takeuchi M."/>
            <person name="Kobayashi T."/>
            <person name="Koike H."/>
            <person name="Abe K."/>
            <person name="Asai K."/>
            <person name="Arita M."/>
            <person name="Fujita N."/>
            <person name="Fukuda K."/>
            <person name="Higa K."/>
            <person name="Horikawa H."/>
            <person name="Ishikawa T."/>
            <person name="Jinno K."/>
            <person name="Kato Y."/>
            <person name="Kirimura K."/>
            <person name="Mizutani O."/>
            <person name="Nakasone K."/>
            <person name="Sano M."/>
            <person name="Shiraishi Y."/>
            <person name="Tsukahara M."/>
            <person name="Gomi K."/>
        </authorList>
    </citation>
    <scope>NUCLEOTIDE SEQUENCE [LARGE SCALE GENOMIC DNA]</scope>
    <source>
        <strain evidence="1 2">RIB 2604</strain>
    </source>
</reference>
<organism evidence="1 2">
    <name type="scientific">Aspergillus kawachii</name>
    <name type="common">White koji mold</name>
    <name type="synonym">Aspergillus awamori var. kawachi</name>
    <dbReference type="NCBI Taxonomy" id="1069201"/>
    <lineage>
        <taxon>Eukaryota</taxon>
        <taxon>Fungi</taxon>
        <taxon>Dikarya</taxon>
        <taxon>Ascomycota</taxon>
        <taxon>Pezizomycotina</taxon>
        <taxon>Eurotiomycetes</taxon>
        <taxon>Eurotiomycetidae</taxon>
        <taxon>Eurotiales</taxon>
        <taxon>Aspergillaceae</taxon>
        <taxon>Aspergillus</taxon>
        <taxon>Aspergillus subgen. Circumdati</taxon>
    </lineage>
</organism>
<dbReference type="EMBL" id="BCWF01000034">
    <property type="protein sequence ID" value="GAT30521.1"/>
    <property type="molecule type" value="Genomic_DNA"/>
</dbReference>
<comment type="caution">
    <text evidence="1">The sequence shown here is derived from an EMBL/GenBank/DDBJ whole genome shotgun (WGS) entry which is preliminary data.</text>
</comment>
<sequence length="168" mass="17801">MGCLASIAPPGAAEDAAKSVGGCCSRTGEQVVGASLAAMASCGGWRRKLVRSGEASRVIMSRGVRFCDGFVVDDWIEVAFSRRMAALLSLFLGGRPVLLSGLYTHWTPLWLHRQHEGLPRLHRPFVVVMVVVVFDGAESLMAVLKADTGSISGSRGKISSWGKGGSLL</sequence>
<proteinExistence type="predicted"/>